<keyword evidence="6" id="KW-1185">Reference proteome</keyword>
<proteinExistence type="predicted"/>
<accession>A0ABP3Y1I9</accession>
<dbReference type="PROSITE" id="PS00041">
    <property type="entry name" value="HTH_ARAC_FAMILY_1"/>
    <property type="match status" value="1"/>
</dbReference>
<gene>
    <name evidence="5" type="ORF">GCM10009118_12050</name>
</gene>
<dbReference type="Gene3D" id="1.10.10.60">
    <property type="entry name" value="Homeodomain-like"/>
    <property type="match status" value="2"/>
</dbReference>
<evidence type="ECO:0000313" key="6">
    <source>
        <dbReference type="Proteomes" id="UP001501126"/>
    </source>
</evidence>
<dbReference type="PROSITE" id="PS01124">
    <property type="entry name" value="HTH_ARAC_FAMILY_2"/>
    <property type="match status" value="1"/>
</dbReference>
<protein>
    <recommendedName>
        <fullName evidence="4">HTH araC/xylS-type domain-containing protein</fullName>
    </recommendedName>
</protein>
<dbReference type="EMBL" id="BAAAFH010000007">
    <property type="protein sequence ID" value="GAA0874797.1"/>
    <property type="molecule type" value="Genomic_DNA"/>
</dbReference>
<dbReference type="PANTHER" id="PTHR43280:SF28">
    <property type="entry name" value="HTH-TYPE TRANSCRIPTIONAL ACTIVATOR RHAS"/>
    <property type="match status" value="1"/>
</dbReference>
<keyword evidence="2" id="KW-0238">DNA-binding</keyword>
<evidence type="ECO:0000256" key="2">
    <source>
        <dbReference type="ARBA" id="ARBA00023125"/>
    </source>
</evidence>
<evidence type="ECO:0000256" key="1">
    <source>
        <dbReference type="ARBA" id="ARBA00023015"/>
    </source>
</evidence>
<dbReference type="InterPro" id="IPR018060">
    <property type="entry name" value="HTH_AraC"/>
</dbReference>
<evidence type="ECO:0000313" key="5">
    <source>
        <dbReference type="EMBL" id="GAA0874797.1"/>
    </source>
</evidence>
<dbReference type="Pfam" id="PF12833">
    <property type="entry name" value="HTH_18"/>
    <property type="match status" value="1"/>
</dbReference>
<evidence type="ECO:0000259" key="4">
    <source>
        <dbReference type="PROSITE" id="PS01124"/>
    </source>
</evidence>
<name>A0ABP3Y1I9_9FLAO</name>
<dbReference type="Proteomes" id="UP001501126">
    <property type="component" value="Unassembled WGS sequence"/>
</dbReference>
<reference evidence="6" key="1">
    <citation type="journal article" date="2019" name="Int. J. Syst. Evol. Microbiol.">
        <title>The Global Catalogue of Microorganisms (GCM) 10K type strain sequencing project: providing services to taxonomists for standard genome sequencing and annotation.</title>
        <authorList>
            <consortium name="The Broad Institute Genomics Platform"/>
            <consortium name="The Broad Institute Genome Sequencing Center for Infectious Disease"/>
            <person name="Wu L."/>
            <person name="Ma J."/>
        </authorList>
    </citation>
    <scope>NUCLEOTIDE SEQUENCE [LARGE SCALE GENOMIC DNA]</scope>
    <source>
        <strain evidence="6">JCM 16083</strain>
    </source>
</reference>
<comment type="caution">
    <text evidence="5">The sequence shown here is derived from an EMBL/GenBank/DDBJ whole genome shotgun (WGS) entry which is preliminary data.</text>
</comment>
<sequence length="314" mass="36400">MLEGVNLKEKYKIFSSPIDEVEHRTAHHADHALLNVFETNREAFKFDLQFDNPTVVSMIQGKKVMHLKSKDPFDFSPGQTIIMPSSEMMYIDFPEADISNPTQCLALEISEGFVQETLIWLNELFPKTEGDLWSWSKESFLLLNNPSVQQNLNRLIRVMVDNNFGKQLRACNTTKELIVSLMQTQARYFLLENIDKLSTRNRLAHVIKYIRNNIHKSLSVEELAGQACLSRAQFFRAFQRELGESPVHFINRERLQLAKHKLFGGGLSVSQACFDSGFNSLNYFCRVFRQFEGITPVQWKERQVKRVQEKFGVK</sequence>
<dbReference type="RefSeq" id="WP_343785716.1">
    <property type="nucleotide sequence ID" value="NZ_BAAAFH010000007.1"/>
</dbReference>
<feature type="domain" description="HTH araC/xylS-type" evidence="4">
    <location>
        <begin position="204"/>
        <end position="302"/>
    </location>
</feature>
<dbReference type="InterPro" id="IPR009594">
    <property type="entry name" value="Tscrpt_reg_HTH_AraC_N"/>
</dbReference>
<dbReference type="SMART" id="SM00342">
    <property type="entry name" value="HTH_ARAC"/>
    <property type="match status" value="1"/>
</dbReference>
<keyword evidence="1" id="KW-0805">Transcription regulation</keyword>
<dbReference type="InterPro" id="IPR018062">
    <property type="entry name" value="HTH_AraC-typ_CS"/>
</dbReference>
<keyword evidence="3" id="KW-0804">Transcription</keyword>
<dbReference type="Pfam" id="PF06719">
    <property type="entry name" value="AraC_N"/>
    <property type="match status" value="1"/>
</dbReference>
<organism evidence="5 6">
    <name type="scientific">Wandonia haliotis</name>
    <dbReference type="NCBI Taxonomy" id="574963"/>
    <lineage>
        <taxon>Bacteria</taxon>
        <taxon>Pseudomonadati</taxon>
        <taxon>Bacteroidota</taxon>
        <taxon>Flavobacteriia</taxon>
        <taxon>Flavobacteriales</taxon>
        <taxon>Crocinitomicaceae</taxon>
        <taxon>Wandonia</taxon>
    </lineage>
</organism>
<dbReference type="PANTHER" id="PTHR43280">
    <property type="entry name" value="ARAC-FAMILY TRANSCRIPTIONAL REGULATOR"/>
    <property type="match status" value="1"/>
</dbReference>
<dbReference type="SUPFAM" id="SSF46689">
    <property type="entry name" value="Homeodomain-like"/>
    <property type="match status" value="2"/>
</dbReference>
<dbReference type="InterPro" id="IPR009057">
    <property type="entry name" value="Homeodomain-like_sf"/>
</dbReference>
<evidence type="ECO:0000256" key="3">
    <source>
        <dbReference type="ARBA" id="ARBA00023163"/>
    </source>
</evidence>